<comment type="caution">
    <text evidence="5">The sequence shown here is derived from an EMBL/GenBank/DDBJ whole genome shotgun (WGS) entry which is preliminary data.</text>
</comment>
<evidence type="ECO:0000313" key="5">
    <source>
        <dbReference type="EMBL" id="RLV61509.1"/>
    </source>
</evidence>
<keyword evidence="1" id="KW-0677">Repeat</keyword>
<proteinExistence type="predicted"/>
<accession>A0A3L8Q320</accession>
<dbReference type="OrthoDB" id="9812708at2"/>
<sequence>MAGINSSSTTPPNENIELTELAPKEPNSPLKAELNETTYIVNATEPTSNTPENTTGTTSQFFSPEVTSAAGPIAKVTPAPQMSNAEKQAIFLNTALHQLKEIKGKNLTGDALLAELRSFAKTINISLRDDCSIAELKRKVMIKLHPDKCEPENRELAEGVFKLCSKLIQLSNPQTDEGYMSEDDLFNCYKAAYMPEKEQTEVNQTEVMTGNYLASCHKAGDVQRVLSMPAFKALQDDGLLTEADIHDWVEEDVIDFDTKIRKELIAKIKLSPTDCFKDYQDFLIHWSISRNKPQILQRVLTQLPNKVNCWCYDDDNNHGLETSKIETPLMRAVRLNNPECVSILLEAKADTNLCSKYLARGSSGYIESFAIHLAKSPEIIQMLCQSDANISAKNQDGNTLLHLVAGLGVFGEFRHSERESLMHISMSQTLLDLGADPLAQNNKGDTPIHFAAQKGTVFILVDLMTRNSQDLNRPAITHSSTADQEQGANTLAKNRTPTLSNKQLLTQRNALGYTVLHCAAKSHHIMTLQWLLSQGGELSSRDKSGDTIIQCAIKESLLPPSENGIHRAAQRDLIGWLIRKAEEQDIDVESELCELLSEPLNNLSVLASWCENESKVNENLNHLCKRLSNRPDNLYYEDSLPAESTPIHQYDEQYQSDIHEYLSVARIGQQLVESAKTGKEKDRLQALLTPPQKRINSSTQVAIPSAKPSTFGVNTDSPMTLRQAISSPTPTSPHPTVRAKKIGFFYSRSANSDFDTQLAKLSQCNAHLVNKWIGHYNARQESKR</sequence>
<dbReference type="InterPro" id="IPR002110">
    <property type="entry name" value="Ankyrin_rpt"/>
</dbReference>
<feature type="repeat" description="ANK" evidence="3">
    <location>
        <begin position="443"/>
        <end position="472"/>
    </location>
</feature>
<dbReference type="PROSITE" id="PS50297">
    <property type="entry name" value="ANK_REP_REGION"/>
    <property type="match status" value="2"/>
</dbReference>
<evidence type="ECO:0000256" key="4">
    <source>
        <dbReference type="SAM" id="MobiDB-lite"/>
    </source>
</evidence>
<keyword evidence="2 3" id="KW-0040">ANK repeat</keyword>
<dbReference type="AlphaFoldDB" id="A0A3L8Q320"/>
<evidence type="ECO:0000256" key="3">
    <source>
        <dbReference type="PROSITE-ProRule" id="PRU00023"/>
    </source>
</evidence>
<dbReference type="RefSeq" id="WP_121837182.1">
    <property type="nucleotide sequence ID" value="NZ_ML014754.1"/>
</dbReference>
<name>A0A3L8Q320_9GAMM</name>
<keyword evidence="6" id="KW-1185">Reference proteome</keyword>
<feature type="region of interest" description="Disordered" evidence="4">
    <location>
        <begin position="1"/>
        <end position="29"/>
    </location>
</feature>
<evidence type="ECO:0000256" key="2">
    <source>
        <dbReference type="ARBA" id="ARBA00023043"/>
    </source>
</evidence>
<dbReference type="Pfam" id="PF00023">
    <property type="entry name" value="Ank"/>
    <property type="match status" value="2"/>
</dbReference>
<organism evidence="5 6">
    <name type="scientific">Parashewanella curva</name>
    <dbReference type="NCBI Taxonomy" id="2338552"/>
    <lineage>
        <taxon>Bacteria</taxon>
        <taxon>Pseudomonadati</taxon>
        <taxon>Pseudomonadota</taxon>
        <taxon>Gammaproteobacteria</taxon>
        <taxon>Alteromonadales</taxon>
        <taxon>Shewanellaceae</taxon>
        <taxon>Parashewanella</taxon>
    </lineage>
</organism>
<dbReference type="Gene3D" id="1.25.40.20">
    <property type="entry name" value="Ankyrin repeat-containing domain"/>
    <property type="match status" value="1"/>
</dbReference>
<evidence type="ECO:0000256" key="1">
    <source>
        <dbReference type="ARBA" id="ARBA00022737"/>
    </source>
</evidence>
<dbReference type="PANTHER" id="PTHR24126:SF14">
    <property type="entry name" value="ANK_REP_REGION DOMAIN-CONTAINING PROTEIN"/>
    <property type="match status" value="1"/>
</dbReference>
<feature type="region of interest" description="Disordered" evidence="4">
    <location>
        <begin position="472"/>
        <end position="497"/>
    </location>
</feature>
<feature type="repeat" description="ANK" evidence="3">
    <location>
        <begin position="324"/>
        <end position="356"/>
    </location>
</feature>
<dbReference type="EMBL" id="QZEI01000002">
    <property type="protein sequence ID" value="RLV61509.1"/>
    <property type="molecule type" value="Genomic_DNA"/>
</dbReference>
<dbReference type="Proteomes" id="UP000281474">
    <property type="component" value="Unassembled WGS sequence"/>
</dbReference>
<reference evidence="5 6" key="1">
    <citation type="submission" date="2018-09" db="EMBL/GenBank/DDBJ databases">
        <title>Phylogeny of the Shewanellaceae, and recommendation for two new genera, Pseudoshewanella and Parashewanella.</title>
        <authorList>
            <person name="Wang G."/>
        </authorList>
    </citation>
    <scope>NUCLEOTIDE SEQUENCE [LARGE SCALE GENOMIC DNA]</scope>
    <source>
        <strain evidence="5 6">C51</strain>
    </source>
</reference>
<feature type="compositionally biased region" description="Polar residues" evidence="4">
    <location>
        <begin position="1"/>
        <end position="13"/>
    </location>
</feature>
<dbReference type="SUPFAM" id="SSF48403">
    <property type="entry name" value="Ankyrin repeat"/>
    <property type="match status" value="1"/>
</dbReference>
<gene>
    <name evidence="5" type="ORF">D5018_01285</name>
</gene>
<feature type="repeat" description="ANK" evidence="3">
    <location>
        <begin position="511"/>
        <end position="543"/>
    </location>
</feature>
<dbReference type="PANTHER" id="PTHR24126">
    <property type="entry name" value="ANKYRIN REPEAT, PH AND SEC7 DOMAIN CONTAINING PROTEIN SECG-RELATED"/>
    <property type="match status" value="1"/>
</dbReference>
<dbReference type="PROSITE" id="PS50088">
    <property type="entry name" value="ANK_REPEAT"/>
    <property type="match status" value="3"/>
</dbReference>
<evidence type="ECO:0000313" key="6">
    <source>
        <dbReference type="Proteomes" id="UP000281474"/>
    </source>
</evidence>
<dbReference type="SMART" id="SM00248">
    <property type="entry name" value="ANK"/>
    <property type="match status" value="5"/>
</dbReference>
<dbReference type="InterPro" id="IPR036770">
    <property type="entry name" value="Ankyrin_rpt-contain_sf"/>
</dbReference>
<protein>
    <submittedName>
        <fullName evidence="5">Uncharacterized protein</fullName>
    </submittedName>
</protein>